<evidence type="ECO:0000256" key="4">
    <source>
        <dbReference type="ARBA" id="ARBA00022989"/>
    </source>
</evidence>
<keyword evidence="4 6" id="KW-1133">Transmembrane helix</keyword>
<dbReference type="PANTHER" id="PTHR10010">
    <property type="entry name" value="SOLUTE CARRIER FAMILY 34 SODIUM PHOSPHATE , MEMBER 2-RELATED"/>
    <property type="match status" value="1"/>
</dbReference>
<keyword evidence="8" id="KW-1185">Reference proteome</keyword>
<dbReference type="GO" id="GO:0005886">
    <property type="term" value="C:plasma membrane"/>
    <property type="evidence" value="ECO:0007669"/>
    <property type="project" value="UniProtKB-SubCell"/>
</dbReference>
<dbReference type="GO" id="GO:0044341">
    <property type="term" value="P:sodium-dependent phosphate transport"/>
    <property type="evidence" value="ECO:0007669"/>
    <property type="project" value="InterPro"/>
</dbReference>
<dbReference type="RefSeq" id="WP_134118854.1">
    <property type="nucleotide sequence ID" value="NZ_SOEG01000044.1"/>
</dbReference>
<dbReference type="Pfam" id="PF02690">
    <property type="entry name" value="Na_Pi_cotrans"/>
    <property type="match status" value="2"/>
</dbReference>
<sequence length="310" mass="33912">MIFILIGKLILGLILFLLGMESVKDSFYKVSGKRLEYLLKSLTNNIFISIITGMIVTMVIQSSSATTVIIISLVNADLLSLEQAFGVIMGANIGTTITVQLISFRLEEYLWVVIILGIIIYLLYYFSRKKSLMYIARGILGFAVLFVGLEILSNIISDFKDLDVFLNLLSYLSLKPMLGILLGVIITAIIQSSSALTGIIVVLAKANMINLNLAITLALGSNIGTCITAFIASLGSSKIAKRAAWAHILFNSFGVLVIIPILTLFVNVITLTSDNLARQIANAHTVFNIFNTLLVLPVRGVFIKLIKNYI</sequence>
<feature type="transmembrane region" description="Helical" evidence="6">
    <location>
        <begin position="244"/>
        <end position="269"/>
    </location>
</feature>
<evidence type="ECO:0000256" key="5">
    <source>
        <dbReference type="ARBA" id="ARBA00023136"/>
    </source>
</evidence>
<dbReference type="Proteomes" id="UP000295832">
    <property type="component" value="Unassembled WGS sequence"/>
</dbReference>
<feature type="transmembrane region" description="Helical" evidence="6">
    <location>
        <begin position="211"/>
        <end position="232"/>
    </location>
</feature>
<comment type="caution">
    <text evidence="7">The sequence shown here is derived from an EMBL/GenBank/DDBJ whole genome shotgun (WGS) entry which is preliminary data.</text>
</comment>
<dbReference type="GO" id="GO:0005436">
    <property type="term" value="F:sodium:phosphate symporter activity"/>
    <property type="evidence" value="ECO:0007669"/>
    <property type="project" value="InterPro"/>
</dbReference>
<reference evidence="7 8" key="1">
    <citation type="submission" date="2019-03" db="EMBL/GenBank/DDBJ databases">
        <title>Subsurface microbial communities from deep shales in Ohio and West Virginia, USA.</title>
        <authorList>
            <person name="Wrighton K."/>
        </authorList>
    </citation>
    <scope>NUCLEOTIDE SEQUENCE [LARGE SCALE GENOMIC DNA]</scope>
    <source>
        <strain evidence="7 8">MSL 6dP</strain>
    </source>
</reference>
<dbReference type="PANTHER" id="PTHR10010:SF46">
    <property type="entry name" value="SODIUM-DEPENDENT PHOSPHATE TRANSPORT PROTEIN 2B"/>
    <property type="match status" value="1"/>
</dbReference>
<gene>
    <name evidence="7" type="ORF">C7959_1441</name>
</gene>
<protein>
    <submittedName>
        <fullName evidence="7">Phosphate:Na+ symporter</fullName>
    </submittedName>
</protein>
<feature type="transmembrane region" description="Helical" evidence="6">
    <location>
        <begin position="177"/>
        <end position="204"/>
    </location>
</feature>
<comment type="subcellular location">
    <subcellularLocation>
        <location evidence="1">Cell membrane</location>
        <topology evidence="1">Multi-pass membrane protein</topology>
    </subcellularLocation>
</comment>
<feature type="transmembrane region" description="Helical" evidence="6">
    <location>
        <begin position="109"/>
        <end position="126"/>
    </location>
</feature>
<dbReference type="AlphaFoldDB" id="A0A4V3GWV0"/>
<dbReference type="STRING" id="926561.GCA_000379025_03056"/>
<keyword evidence="2" id="KW-1003">Cell membrane</keyword>
<organism evidence="7 8">
    <name type="scientific">Orenia marismortui</name>
    <dbReference type="NCBI Taxonomy" id="46469"/>
    <lineage>
        <taxon>Bacteria</taxon>
        <taxon>Bacillati</taxon>
        <taxon>Bacillota</taxon>
        <taxon>Clostridia</taxon>
        <taxon>Halanaerobiales</taxon>
        <taxon>Halobacteroidaceae</taxon>
        <taxon>Orenia</taxon>
    </lineage>
</organism>
<evidence type="ECO:0000256" key="2">
    <source>
        <dbReference type="ARBA" id="ARBA00022475"/>
    </source>
</evidence>
<proteinExistence type="predicted"/>
<evidence type="ECO:0000256" key="3">
    <source>
        <dbReference type="ARBA" id="ARBA00022692"/>
    </source>
</evidence>
<dbReference type="NCBIfam" id="TIGR00704">
    <property type="entry name" value="NaPi_cotrn_rel"/>
    <property type="match status" value="1"/>
</dbReference>
<dbReference type="InterPro" id="IPR003841">
    <property type="entry name" value="Na/Pi_transpt"/>
</dbReference>
<accession>A0A4V3GWV0</accession>
<dbReference type="InterPro" id="IPR004633">
    <property type="entry name" value="NaPi_cotrn-rel/YqeW-like"/>
</dbReference>
<feature type="transmembrane region" description="Helical" evidence="6">
    <location>
        <begin position="138"/>
        <end position="157"/>
    </location>
</feature>
<evidence type="ECO:0000256" key="6">
    <source>
        <dbReference type="SAM" id="Phobius"/>
    </source>
</evidence>
<dbReference type="EMBL" id="SOEG01000044">
    <property type="protein sequence ID" value="TDX45419.1"/>
    <property type="molecule type" value="Genomic_DNA"/>
</dbReference>
<name>A0A4V3GWV0_9FIRM</name>
<evidence type="ECO:0000313" key="7">
    <source>
        <dbReference type="EMBL" id="TDX45419.1"/>
    </source>
</evidence>
<keyword evidence="5 6" id="KW-0472">Membrane</keyword>
<dbReference type="NCBIfam" id="NF037997">
    <property type="entry name" value="Na_Pi_symport"/>
    <property type="match status" value="1"/>
</dbReference>
<evidence type="ECO:0000313" key="8">
    <source>
        <dbReference type="Proteomes" id="UP000295832"/>
    </source>
</evidence>
<evidence type="ECO:0000256" key="1">
    <source>
        <dbReference type="ARBA" id="ARBA00004651"/>
    </source>
</evidence>
<feature type="transmembrane region" description="Helical" evidence="6">
    <location>
        <begin position="46"/>
        <end position="72"/>
    </location>
</feature>
<feature type="transmembrane region" description="Helical" evidence="6">
    <location>
        <begin position="84"/>
        <end position="103"/>
    </location>
</feature>
<keyword evidence="3 6" id="KW-0812">Transmembrane</keyword>